<dbReference type="EMBL" id="JABFTP020000103">
    <property type="protein sequence ID" value="KAL3277526.1"/>
    <property type="molecule type" value="Genomic_DNA"/>
</dbReference>
<feature type="compositionally biased region" description="Basic residues" evidence="4">
    <location>
        <begin position="227"/>
        <end position="240"/>
    </location>
</feature>
<evidence type="ECO:0000256" key="3">
    <source>
        <dbReference type="PROSITE-ProRule" id="PRU00267"/>
    </source>
</evidence>
<evidence type="ECO:0000256" key="2">
    <source>
        <dbReference type="ARBA" id="ARBA00023242"/>
    </source>
</evidence>
<dbReference type="Proteomes" id="UP001516400">
    <property type="component" value="Unassembled WGS sequence"/>
</dbReference>
<evidence type="ECO:0000313" key="7">
    <source>
        <dbReference type="Proteomes" id="UP001516400"/>
    </source>
</evidence>
<comment type="caution">
    <text evidence="6">The sequence shown here is derived from an EMBL/GenBank/DDBJ whole genome shotgun (WGS) entry which is preliminary data.</text>
</comment>
<dbReference type="SUPFAM" id="SSF57667">
    <property type="entry name" value="beta-beta-alpha zinc fingers"/>
    <property type="match status" value="1"/>
</dbReference>
<dbReference type="InterPro" id="IPR051965">
    <property type="entry name" value="ChromReg_NeuronalGeneExpr"/>
</dbReference>
<dbReference type="GO" id="GO:0005634">
    <property type="term" value="C:nucleus"/>
    <property type="evidence" value="ECO:0007669"/>
    <property type="project" value="UniProtKB-UniRule"/>
</dbReference>
<dbReference type="PANTHER" id="PTHR46040:SF3">
    <property type="entry name" value="HIGH MOBILITY GROUP PROTEIN 2"/>
    <property type="match status" value="1"/>
</dbReference>
<dbReference type="SMART" id="SM00398">
    <property type="entry name" value="HMG"/>
    <property type="match status" value="1"/>
</dbReference>
<dbReference type="Pfam" id="PF00505">
    <property type="entry name" value="HMG_box"/>
    <property type="match status" value="1"/>
</dbReference>
<dbReference type="PANTHER" id="PTHR46040">
    <property type="entry name" value="HIGH MOBILITY GROUP PROTEIN 2"/>
    <property type="match status" value="1"/>
</dbReference>
<accession>A0ABD2NGU9</accession>
<dbReference type="CDD" id="cd21980">
    <property type="entry name" value="HMG-box_HMG20"/>
    <property type="match status" value="1"/>
</dbReference>
<name>A0ABD2NGU9_9CUCU</name>
<dbReference type="InterPro" id="IPR009071">
    <property type="entry name" value="HMG_box_dom"/>
</dbReference>
<dbReference type="PROSITE" id="PS00028">
    <property type="entry name" value="ZINC_FINGER_C2H2_1"/>
    <property type="match status" value="1"/>
</dbReference>
<dbReference type="Gene3D" id="3.30.160.60">
    <property type="entry name" value="Classic Zinc Finger"/>
    <property type="match status" value="1"/>
</dbReference>
<reference evidence="6 7" key="1">
    <citation type="journal article" date="2021" name="BMC Biol.">
        <title>Horizontally acquired antibacterial genes associated with adaptive radiation of ladybird beetles.</title>
        <authorList>
            <person name="Li H.S."/>
            <person name="Tang X.F."/>
            <person name="Huang Y.H."/>
            <person name="Xu Z.Y."/>
            <person name="Chen M.L."/>
            <person name="Du X.Y."/>
            <person name="Qiu B.Y."/>
            <person name="Chen P.T."/>
            <person name="Zhang W."/>
            <person name="Slipinski A."/>
            <person name="Escalona H.E."/>
            <person name="Waterhouse R.M."/>
            <person name="Zwick A."/>
            <person name="Pang H."/>
        </authorList>
    </citation>
    <scope>NUCLEOTIDE SEQUENCE [LARGE SCALE GENOMIC DNA]</scope>
    <source>
        <strain evidence="6">SYSU2018</strain>
    </source>
</reference>
<dbReference type="GO" id="GO:0003677">
    <property type="term" value="F:DNA binding"/>
    <property type="evidence" value="ECO:0007669"/>
    <property type="project" value="UniProtKB-UniRule"/>
</dbReference>
<dbReference type="Gene3D" id="1.10.30.10">
    <property type="entry name" value="High mobility group box domain"/>
    <property type="match status" value="1"/>
</dbReference>
<dbReference type="InterPro" id="IPR036236">
    <property type="entry name" value="Znf_C2H2_sf"/>
</dbReference>
<dbReference type="InterPro" id="IPR013087">
    <property type="entry name" value="Znf_C2H2_type"/>
</dbReference>
<evidence type="ECO:0000313" key="6">
    <source>
        <dbReference type="EMBL" id="KAL3277526.1"/>
    </source>
</evidence>
<organism evidence="6 7">
    <name type="scientific">Cryptolaemus montrouzieri</name>
    <dbReference type="NCBI Taxonomy" id="559131"/>
    <lineage>
        <taxon>Eukaryota</taxon>
        <taxon>Metazoa</taxon>
        <taxon>Ecdysozoa</taxon>
        <taxon>Arthropoda</taxon>
        <taxon>Hexapoda</taxon>
        <taxon>Insecta</taxon>
        <taxon>Pterygota</taxon>
        <taxon>Neoptera</taxon>
        <taxon>Endopterygota</taxon>
        <taxon>Coleoptera</taxon>
        <taxon>Polyphaga</taxon>
        <taxon>Cucujiformia</taxon>
        <taxon>Coccinelloidea</taxon>
        <taxon>Coccinellidae</taxon>
        <taxon>Scymninae</taxon>
        <taxon>Scymnini</taxon>
        <taxon>Cryptolaemus</taxon>
    </lineage>
</organism>
<proteinExistence type="predicted"/>
<feature type="domain" description="HMG box" evidence="5">
    <location>
        <begin position="248"/>
        <end position="314"/>
    </location>
</feature>
<keyword evidence="1 3" id="KW-0238">DNA-binding</keyword>
<gene>
    <name evidence="6" type="ORF">HHI36_012871</name>
</gene>
<keyword evidence="7" id="KW-1185">Reference proteome</keyword>
<dbReference type="SUPFAM" id="SSF47095">
    <property type="entry name" value="HMG-box"/>
    <property type="match status" value="1"/>
</dbReference>
<evidence type="ECO:0000256" key="1">
    <source>
        <dbReference type="ARBA" id="ARBA00023125"/>
    </source>
</evidence>
<feature type="DNA-binding region" description="HMG box" evidence="3">
    <location>
        <begin position="248"/>
        <end position="314"/>
    </location>
</feature>
<evidence type="ECO:0000259" key="5">
    <source>
        <dbReference type="PROSITE" id="PS50118"/>
    </source>
</evidence>
<feature type="region of interest" description="Disordered" evidence="4">
    <location>
        <begin position="217"/>
        <end position="242"/>
    </location>
</feature>
<dbReference type="InterPro" id="IPR036910">
    <property type="entry name" value="HMG_box_dom_sf"/>
</dbReference>
<protein>
    <recommendedName>
        <fullName evidence="5">HMG box domain-containing protein</fullName>
    </recommendedName>
</protein>
<keyword evidence="2 3" id="KW-0539">Nucleus</keyword>
<dbReference type="AlphaFoldDB" id="A0ABD2NGU9"/>
<dbReference type="PROSITE" id="PS50118">
    <property type="entry name" value="HMG_BOX_2"/>
    <property type="match status" value="1"/>
</dbReference>
<sequence length="513" mass="58265">MYMEQDLLFYNIFNPIRNSKNEANNVLQNGILVETDSGLLCVPLNEALLSDLNLSVEALHNVASQLILQEDNKVVLPNNSRERIHLRTFNFNFDSDGFSSECSDISSSSAPITPSVFSVTSLPDDAKTISKSSKVKGDADKDINYKSISVNPRIITCKPAIVDSKSLKHVEITLVPTHSSSDISANSNVSDSDTSVANFSSPSIIIPCSKTKSICPTTNETKTVSPIKRRGGWPKGRKRKPELLNLPPKAPATGYNLYLNEQRKLYKDSSLAFHEITKIIGNKWSSLTLEEKKPYLARAEEDKKRYREELHKYRQSDAYRAYLNKKRKNRLQNNILSESDMDATDEIDEEDNEELYCRTCDQWFHNLHNKREHLQGRQHTQSVAGDMKKELGGIVTLNSQFTENHDKKNEQPELEIGCVSDSISQLVAIVAKREKEIKSLKCRLDESQLSQKALWQQLCSLTERETKLKKDLQGLKKKEQDMEIQVFHLWKVPSLFIVSDVSTDVKEELSEEN</sequence>
<evidence type="ECO:0000256" key="4">
    <source>
        <dbReference type="SAM" id="MobiDB-lite"/>
    </source>
</evidence>